<keyword evidence="11" id="KW-1185">Reference proteome</keyword>
<dbReference type="InterPro" id="IPR046342">
    <property type="entry name" value="CBS_dom_sf"/>
</dbReference>
<feature type="transmembrane region" description="Helical" evidence="10">
    <location>
        <begin position="490"/>
        <end position="517"/>
    </location>
</feature>
<dbReference type="WBParaSite" id="MBELARI_LOCUS9469.1">
    <property type="protein sequence ID" value="MBELARI_LOCUS9469.1"/>
    <property type="gene ID" value="MBELARI_LOCUS9469"/>
</dbReference>
<sequence>MDPSSLRLQSTENEGQGDAEQPLMNGFRSHVDEGEEAESDSEGEPGDSPASGWRRRHETWMQFYNRFRTNLIHFFVEDWFLSGLLGVLTAIISITTDLGIEYLLHAKRSLYERMLLQGELQAFSIWVLYFSVFTGLAGLFCHMISKQAIGSGIPELKVIMSGIELKNYLSFTTLIAKIVGVIFSQGGGYPVGKEGPFVHMGAIVANLLNKASHAWKHNAFFSTEGRRMEMLSTGCAVGIACTFSAPAGGVLYGIESTSKYFAIKNYWRCFFATTCSALIFRFAMAFILPQHIAGTIVAYYQTSFPNAVFLIVELPLFALLGVICGLTAALFIWLHRQFSLSLKHTPGIKTFWAKNPIVYTMLMCAIGAVVTFPEGLGKYCAGKLTFREALVDLLSNCTFTQVNQTNLGCSPEIVSHWTRDAQFDPFNILITIGGFIIVYFVMVSKFTSLYVPSGIFIPAFTTGAAMGRLMGELLALAFPEGLRGPDYPPIYPGLYAVVGAAAFTGAMTHSLSLAVIVCEATGQLCGLLPVLIALMVANAICAFLRPSIYESIIQLKNLPYLAELPPSRITVHSLKVEKIMVTDMVFITKKMTYAELRNILITTPKLRSYPLVTDKYAMTLLGQVSRHYLAHLLLRKLGPDSQALPRRRSFVASEVFSAIGGTLRRNASMQAMTPRNEEQRHSWHPDGPLTDRGLSGAHLLAHSPLHHNPHERERFAPFLAAHNEPQERRASTTADRAIILASTIDLDDVAIDPAPFQLVKGTSLYKVHTLFSLLALNHAYVTENGRLIGVVALKELRETLAHIYTRGAIPPRKQTLQVSSARKSSVAGNSVRGADDSSEPMTTTTTTTTTNEDINQHQQNGHSLWD</sequence>
<comment type="subcellular location">
    <subcellularLocation>
        <location evidence="1">Membrane</location>
        <topology evidence="1">Multi-pass membrane protein</topology>
    </subcellularLocation>
</comment>
<feature type="region of interest" description="Disordered" evidence="9">
    <location>
        <begin position="1"/>
        <end position="52"/>
    </location>
</feature>
<dbReference type="CDD" id="cd03683">
    <property type="entry name" value="ClC_1_like"/>
    <property type="match status" value="1"/>
</dbReference>
<feature type="transmembrane region" description="Helical" evidence="10">
    <location>
        <begin position="165"/>
        <end position="183"/>
    </location>
</feature>
<feature type="transmembrane region" description="Helical" evidence="10">
    <location>
        <begin position="71"/>
        <end position="94"/>
    </location>
</feature>
<evidence type="ECO:0000256" key="6">
    <source>
        <dbReference type="ARBA" id="ARBA00023065"/>
    </source>
</evidence>
<evidence type="ECO:0000256" key="5">
    <source>
        <dbReference type="ARBA" id="ARBA00022989"/>
    </source>
</evidence>
<dbReference type="InterPro" id="IPR014743">
    <property type="entry name" value="Cl-channel_core"/>
</dbReference>
<evidence type="ECO:0000313" key="11">
    <source>
        <dbReference type="Proteomes" id="UP000887575"/>
    </source>
</evidence>
<feature type="compositionally biased region" description="Acidic residues" evidence="9">
    <location>
        <begin position="33"/>
        <end position="45"/>
    </location>
</feature>
<dbReference type="FunFam" id="1.10.3080.10:FF:000020">
    <property type="entry name" value="Chloride channel protein"/>
    <property type="match status" value="1"/>
</dbReference>
<feature type="transmembrane region" description="Helical" evidence="10">
    <location>
        <begin position="123"/>
        <end position="144"/>
    </location>
</feature>
<proteinExistence type="predicted"/>
<feature type="transmembrane region" description="Helical" evidence="10">
    <location>
        <begin position="308"/>
        <end position="335"/>
    </location>
</feature>
<dbReference type="SUPFAM" id="SSF81340">
    <property type="entry name" value="Clc chloride channel"/>
    <property type="match status" value="1"/>
</dbReference>
<evidence type="ECO:0008006" key="13">
    <source>
        <dbReference type="Google" id="ProtNLM"/>
    </source>
</evidence>
<dbReference type="AlphaFoldDB" id="A0AAF3JC01"/>
<dbReference type="Proteomes" id="UP000887575">
    <property type="component" value="Unassembled WGS sequence"/>
</dbReference>
<keyword evidence="8" id="KW-0868">Chloride</keyword>
<keyword evidence="2" id="KW-0813">Transport</keyword>
<evidence type="ECO:0000256" key="4">
    <source>
        <dbReference type="ARBA" id="ARBA00022737"/>
    </source>
</evidence>
<reference evidence="12" key="1">
    <citation type="submission" date="2024-02" db="UniProtKB">
        <authorList>
            <consortium name="WormBaseParasite"/>
        </authorList>
    </citation>
    <scope>IDENTIFICATION</scope>
</reference>
<dbReference type="GO" id="GO:0005247">
    <property type="term" value="F:voltage-gated chloride channel activity"/>
    <property type="evidence" value="ECO:0007669"/>
    <property type="project" value="TreeGrafter"/>
</dbReference>
<keyword evidence="4" id="KW-0677">Repeat</keyword>
<keyword evidence="6" id="KW-0406">Ion transport</keyword>
<protein>
    <recommendedName>
        <fullName evidence="13">Chloride channel protein</fullName>
    </recommendedName>
</protein>
<feature type="compositionally biased region" description="Polar residues" evidence="9">
    <location>
        <begin position="851"/>
        <end position="866"/>
    </location>
</feature>
<feature type="region of interest" description="Disordered" evidence="9">
    <location>
        <begin position="813"/>
        <end position="866"/>
    </location>
</feature>
<feature type="transmembrane region" description="Helical" evidence="10">
    <location>
        <begin position="356"/>
        <end position="373"/>
    </location>
</feature>
<evidence type="ECO:0000256" key="10">
    <source>
        <dbReference type="SAM" id="Phobius"/>
    </source>
</evidence>
<organism evidence="11 12">
    <name type="scientific">Mesorhabditis belari</name>
    <dbReference type="NCBI Taxonomy" id="2138241"/>
    <lineage>
        <taxon>Eukaryota</taxon>
        <taxon>Metazoa</taxon>
        <taxon>Ecdysozoa</taxon>
        <taxon>Nematoda</taxon>
        <taxon>Chromadorea</taxon>
        <taxon>Rhabditida</taxon>
        <taxon>Rhabditina</taxon>
        <taxon>Rhabditomorpha</taxon>
        <taxon>Rhabditoidea</taxon>
        <taxon>Rhabditidae</taxon>
        <taxon>Mesorhabditinae</taxon>
        <taxon>Mesorhabditis</taxon>
    </lineage>
</organism>
<keyword evidence="5 10" id="KW-1133">Transmembrane helix</keyword>
<evidence type="ECO:0000256" key="7">
    <source>
        <dbReference type="ARBA" id="ARBA00023136"/>
    </source>
</evidence>
<dbReference type="SUPFAM" id="SSF54631">
    <property type="entry name" value="CBS-domain pair"/>
    <property type="match status" value="1"/>
</dbReference>
<feature type="compositionally biased region" description="Polar residues" evidence="9">
    <location>
        <begin position="814"/>
        <end position="828"/>
    </location>
</feature>
<dbReference type="PRINTS" id="PR00762">
    <property type="entry name" value="CLCHANNEL"/>
</dbReference>
<evidence type="ECO:0000256" key="1">
    <source>
        <dbReference type="ARBA" id="ARBA00004141"/>
    </source>
</evidence>
<feature type="transmembrane region" description="Helical" evidence="10">
    <location>
        <begin position="230"/>
        <end position="254"/>
    </location>
</feature>
<keyword evidence="3 10" id="KW-0812">Transmembrane</keyword>
<dbReference type="Gene3D" id="1.10.3080.10">
    <property type="entry name" value="Clc chloride channel"/>
    <property type="match status" value="1"/>
</dbReference>
<feature type="transmembrane region" description="Helical" evidence="10">
    <location>
        <begin position="524"/>
        <end position="545"/>
    </location>
</feature>
<dbReference type="Pfam" id="PF00654">
    <property type="entry name" value="Voltage_CLC"/>
    <property type="match status" value="1"/>
</dbReference>
<dbReference type="GO" id="GO:0005886">
    <property type="term" value="C:plasma membrane"/>
    <property type="evidence" value="ECO:0007669"/>
    <property type="project" value="TreeGrafter"/>
</dbReference>
<evidence type="ECO:0000256" key="9">
    <source>
        <dbReference type="SAM" id="MobiDB-lite"/>
    </source>
</evidence>
<dbReference type="PANTHER" id="PTHR45720:SF5">
    <property type="entry name" value="CHLORIDE CHANNEL PROTEIN"/>
    <property type="match status" value="1"/>
</dbReference>
<feature type="transmembrane region" description="Helical" evidence="10">
    <location>
        <begin position="426"/>
        <end position="443"/>
    </location>
</feature>
<dbReference type="CDD" id="cd04591">
    <property type="entry name" value="CBS_pair_voltage-gated_CLC_euk_bac"/>
    <property type="match status" value="1"/>
</dbReference>
<evidence type="ECO:0000313" key="12">
    <source>
        <dbReference type="WBParaSite" id="MBELARI_LOCUS9469.1"/>
    </source>
</evidence>
<accession>A0AAF3JC01</accession>
<feature type="compositionally biased region" description="Polar residues" evidence="9">
    <location>
        <begin position="1"/>
        <end position="14"/>
    </location>
</feature>
<dbReference type="PANTHER" id="PTHR45720">
    <property type="entry name" value="CHLORIDE CHANNEL PROTEIN 2"/>
    <property type="match status" value="1"/>
</dbReference>
<name>A0AAF3JC01_9BILA</name>
<dbReference type="Gene3D" id="3.10.580.10">
    <property type="entry name" value="CBS-domain"/>
    <property type="match status" value="2"/>
</dbReference>
<evidence type="ECO:0000256" key="3">
    <source>
        <dbReference type="ARBA" id="ARBA00022692"/>
    </source>
</evidence>
<feature type="transmembrane region" description="Helical" evidence="10">
    <location>
        <begin position="455"/>
        <end position="478"/>
    </location>
</feature>
<evidence type="ECO:0000256" key="2">
    <source>
        <dbReference type="ARBA" id="ARBA00022448"/>
    </source>
</evidence>
<keyword evidence="7 10" id="KW-0472">Membrane</keyword>
<dbReference type="InterPro" id="IPR001807">
    <property type="entry name" value="ClC"/>
</dbReference>
<dbReference type="InterPro" id="IPR050970">
    <property type="entry name" value="Cl_channel_volt-gated"/>
</dbReference>
<evidence type="ECO:0000256" key="8">
    <source>
        <dbReference type="ARBA" id="ARBA00023214"/>
    </source>
</evidence>